<evidence type="ECO:0000313" key="1">
    <source>
        <dbReference type="EMBL" id="CAB4163433.1"/>
    </source>
</evidence>
<reference evidence="1" key="1">
    <citation type="submission" date="2020-04" db="EMBL/GenBank/DDBJ databases">
        <authorList>
            <person name="Chiriac C."/>
            <person name="Salcher M."/>
            <person name="Ghai R."/>
            <person name="Kavagutti S V."/>
        </authorList>
    </citation>
    <scope>NUCLEOTIDE SEQUENCE</scope>
</reference>
<gene>
    <name evidence="1" type="ORF">UFOVP813_21</name>
</gene>
<accession>A0A6J5NWP3</accession>
<dbReference type="EMBL" id="LR796743">
    <property type="protein sequence ID" value="CAB4163433.1"/>
    <property type="molecule type" value="Genomic_DNA"/>
</dbReference>
<name>A0A6J5NWP3_9CAUD</name>
<proteinExistence type="predicted"/>
<sequence length="63" mass="7060">MKTSLIALVALSLGYVAGISRESARRDSLKSRVEALTISVEDEAARRWIEKDEREQAKLKASR</sequence>
<organism evidence="1">
    <name type="scientific">uncultured Caudovirales phage</name>
    <dbReference type="NCBI Taxonomy" id="2100421"/>
    <lineage>
        <taxon>Viruses</taxon>
        <taxon>Duplodnaviria</taxon>
        <taxon>Heunggongvirae</taxon>
        <taxon>Uroviricota</taxon>
        <taxon>Caudoviricetes</taxon>
        <taxon>Peduoviridae</taxon>
        <taxon>Maltschvirus</taxon>
        <taxon>Maltschvirus maltsch</taxon>
    </lineage>
</organism>
<protein>
    <submittedName>
        <fullName evidence="1">Uncharacterized protein</fullName>
    </submittedName>
</protein>